<comment type="caution">
    <text evidence="1">The sequence shown here is derived from an EMBL/GenBank/DDBJ whole genome shotgun (WGS) entry which is preliminary data.</text>
</comment>
<dbReference type="EMBL" id="JGYS01000028">
    <property type="protein sequence ID" value="KFI50584.1"/>
    <property type="molecule type" value="Genomic_DNA"/>
</dbReference>
<dbReference type="OrthoDB" id="4727201at2"/>
<dbReference type="Proteomes" id="UP000029072">
    <property type="component" value="Unassembled WGS sequence"/>
</dbReference>
<evidence type="ECO:0000313" key="1">
    <source>
        <dbReference type="EMBL" id="KFI50584.1"/>
    </source>
</evidence>
<evidence type="ECO:0000313" key="2">
    <source>
        <dbReference type="Proteomes" id="UP000029072"/>
    </source>
</evidence>
<reference evidence="1 2" key="1">
    <citation type="submission" date="2014-03" db="EMBL/GenBank/DDBJ databases">
        <title>Genomics of Bifidobacteria.</title>
        <authorList>
            <person name="Ventura M."/>
            <person name="Milani C."/>
            <person name="Lugli G.A."/>
        </authorList>
    </citation>
    <scope>NUCLEOTIDE SEQUENCE [LARGE SCALE GENOMIC DNA]</scope>
    <source>
        <strain evidence="1 2">DSM 23973</strain>
    </source>
</reference>
<dbReference type="AlphaFoldDB" id="A0A086ZVN4"/>
<name>A0A086ZVN4_9BIFI</name>
<protein>
    <recommendedName>
        <fullName evidence="3">IrrE N-terminal-like domain-containing protein</fullName>
    </recommendedName>
</protein>
<organism evidence="1 2">
    <name type="scientific">Bifidobacterium callitrichos DSM 23973</name>
    <dbReference type="NCBI Taxonomy" id="1437609"/>
    <lineage>
        <taxon>Bacteria</taxon>
        <taxon>Bacillati</taxon>
        <taxon>Actinomycetota</taxon>
        <taxon>Actinomycetes</taxon>
        <taxon>Bifidobacteriales</taxon>
        <taxon>Bifidobacteriaceae</taxon>
        <taxon>Bifidobacterium</taxon>
    </lineage>
</organism>
<dbReference type="STRING" id="1437609.BCAL_1722"/>
<proteinExistence type="predicted"/>
<gene>
    <name evidence="1" type="ORF">BCAL_1722</name>
</gene>
<dbReference type="RefSeq" id="WP_043165862.1">
    <property type="nucleotide sequence ID" value="NZ_JDUV01000008.1"/>
</dbReference>
<accession>A0A086ZVN4</accession>
<evidence type="ECO:0008006" key="3">
    <source>
        <dbReference type="Google" id="ProtNLM"/>
    </source>
</evidence>
<sequence>MKNTYSDLLLVARNMGLQVVEGTINDDHLGRYDHLKHRITIDGRLNDNQKRVALLHEIIHAEHFNAGMNLWMTARNEENLTIKETAERIVDLRDYAQAEQVYGPDPCMIANELCVTRAVIVEVQRILEANPWKCRLVPHY</sequence>